<gene>
    <name evidence="2" type="ORF">DI603_08735</name>
</gene>
<dbReference type="Proteomes" id="UP000249633">
    <property type="component" value="Unassembled WGS sequence"/>
</dbReference>
<dbReference type="EMBL" id="QFOD01000006">
    <property type="protein sequence ID" value="PZP33440.1"/>
    <property type="molecule type" value="Genomic_DNA"/>
</dbReference>
<feature type="signal peptide" evidence="1">
    <location>
        <begin position="1"/>
        <end position="22"/>
    </location>
</feature>
<evidence type="ECO:0000313" key="2">
    <source>
        <dbReference type="EMBL" id="PZP33440.1"/>
    </source>
</evidence>
<sequence>MKKFPPLALIALALLGTHGARAAGLEDELKACRQLTEPARRLGCYDALQLGAAPAGTATVAAPAVVAKPPADPVASFGQERIKPPADAPAELKQIESRVRGHFTGWDAGSRLELENGQIWRIADDSSATYDLQAPRAFVRRGLLGSFYLEVEGVPFQARVTRVR</sequence>
<proteinExistence type="predicted"/>
<reference evidence="2 3" key="1">
    <citation type="submission" date="2017-08" db="EMBL/GenBank/DDBJ databases">
        <title>Infants hospitalized years apart are colonized by the same room-sourced microbial strains.</title>
        <authorList>
            <person name="Brooks B."/>
            <person name="Olm M.R."/>
            <person name="Firek B.A."/>
            <person name="Baker R."/>
            <person name="Thomas B.C."/>
            <person name="Morowitz M.J."/>
            <person name="Banfield J.F."/>
        </authorList>
    </citation>
    <scope>NUCLEOTIDE SEQUENCE [LARGE SCALE GENOMIC DNA]</scope>
    <source>
        <strain evidence="2">S2_012_000_R2_81</strain>
    </source>
</reference>
<accession>A0A2W5DXS7</accession>
<protein>
    <submittedName>
        <fullName evidence="2">Uncharacterized protein</fullName>
    </submittedName>
</protein>
<dbReference type="AlphaFoldDB" id="A0A2W5DXS7"/>
<evidence type="ECO:0000313" key="3">
    <source>
        <dbReference type="Proteomes" id="UP000249633"/>
    </source>
</evidence>
<evidence type="ECO:0000256" key="1">
    <source>
        <dbReference type="SAM" id="SignalP"/>
    </source>
</evidence>
<organism evidence="2 3">
    <name type="scientific">Roseateles depolymerans</name>
    <dbReference type="NCBI Taxonomy" id="76731"/>
    <lineage>
        <taxon>Bacteria</taxon>
        <taxon>Pseudomonadati</taxon>
        <taxon>Pseudomonadota</taxon>
        <taxon>Betaproteobacteria</taxon>
        <taxon>Burkholderiales</taxon>
        <taxon>Sphaerotilaceae</taxon>
        <taxon>Roseateles</taxon>
    </lineage>
</organism>
<name>A0A2W5DXS7_9BURK</name>
<keyword evidence="1" id="KW-0732">Signal</keyword>
<feature type="chain" id="PRO_5016034288" evidence="1">
    <location>
        <begin position="23"/>
        <end position="164"/>
    </location>
</feature>
<comment type="caution">
    <text evidence="2">The sequence shown here is derived from an EMBL/GenBank/DDBJ whole genome shotgun (WGS) entry which is preliminary data.</text>
</comment>